<name>A0A915KD76_ROMCU</name>
<keyword evidence="1" id="KW-1185">Reference proteome</keyword>
<proteinExistence type="predicted"/>
<evidence type="ECO:0000313" key="2">
    <source>
        <dbReference type="WBParaSite" id="nRc.2.0.1.t36021-RA"/>
    </source>
</evidence>
<sequence>MRTDERHFTLGGKMSLKANFNASKSRDVTLNSGSLTGVLAACWLNPSTNFFMLSHNSLDKCRRKWSSKTSFWRLIVDV</sequence>
<dbReference type="Proteomes" id="UP000887565">
    <property type="component" value="Unplaced"/>
</dbReference>
<accession>A0A915KD76</accession>
<protein>
    <submittedName>
        <fullName evidence="2">Uncharacterized protein</fullName>
    </submittedName>
</protein>
<dbReference type="AlphaFoldDB" id="A0A915KD76"/>
<organism evidence="1 2">
    <name type="scientific">Romanomermis culicivorax</name>
    <name type="common">Nematode worm</name>
    <dbReference type="NCBI Taxonomy" id="13658"/>
    <lineage>
        <taxon>Eukaryota</taxon>
        <taxon>Metazoa</taxon>
        <taxon>Ecdysozoa</taxon>
        <taxon>Nematoda</taxon>
        <taxon>Enoplea</taxon>
        <taxon>Dorylaimia</taxon>
        <taxon>Mermithida</taxon>
        <taxon>Mermithoidea</taxon>
        <taxon>Mermithidae</taxon>
        <taxon>Romanomermis</taxon>
    </lineage>
</organism>
<dbReference type="WBParaSite" id="nRc.2.0.1.t36021-RA">
    <property type="protein sequence ID" value="nRc.2.0.1.t36021-RA"/>
    <property type="gene ID" value="nRc.2.0.1.g36021"/>
</dbReference>
<reference evidence="2" key="1">
    <citation type="submission" date="2022-11" db="UniProtKB">
        <authorList>
            <consortium name="WormBaseParasite"/>
        </authorList>
    </citation>
    <scope>IDENTIFICATION</scope>
</reference>
<evidence type="ECO:0000313" key="1">
    <source>
        <dbReference type="Proteomes" id="UP000887565"/>
    </source>
</evidence>